<organism evidence="2 3">
    <name type="scientific">Methanosphaerula palustris (strain ATCC BAA-1556 / DSM 19958 / E1-9c)</name>
    <dbReference type="NCBI Taxonomy" id="521011"/>
    <lineage>
        <taxon>Archaea</taxon>
        <taxon>Methanobacteriati</taxon>
        <taxon>Methanobacteriota</taxon>
        <taxon>Stenosarchaea group</taxon>
        <taxon>Methanomicrobia</taxon>
        <taxon>Methanomicrobiales</taxon>
        <taxon>Methanoregulaceae</taxon>
        <taxon>Methanosphaerula</taxon>
    </lineage>
</organism>
<gene>
    <name evidence="2" type="ordered locus">Mpal_0391</name>
</gene>
<dbReference type="eggNOG" id="arCOG03442">
    <property type="taxonomic scope" value="Archaea"/>
</dbReference>
<feature type="transmembrane region" description="Helical" evidence="1">
    <location>
        <begin position="33"/>
        <end position="53"/>
    </location>
</feature>
<evidence type="ECO:0000313" key="2">
    <source>
        <dbReference type="EMBL" id="ACL15766.1"/>
    </source>
</evidence>
<evidence type="ECO:0000256" key="1">
    <source>
        <dbReference type="SAM" id="Phobius"/>
    </source>
</evidence>
<name>B8GJW2_METPE</name>
<dbReference type="AlphaFoldDB" id="B8GJW2"/>
<keyword evidence="3" id="KW-1185">Reference proteome</keyword>
<dbReference type="GeneID" id="7271417"/>
<dbReference type="RefSeq" id="WP_012617085.1">
    <property type="nucleotide sequence ID" value="NC_011832.1"/>
</dbReference>
<feature type="transmembrane region" description="Helical" evidence="1">
    <location>
        <begin position="7"/>
        <end position="27"/>
    </location>
</feature>
<protein>
    <submittedName>
        <fullName evidence="2">Uncharacterized protein</fullName>
    </submittedName>
</protein>
<dbReference type="STRING" id="521011.Mpal_0391"/>
<dbReference type="HOGENOM" id="CLU_1056055_0_0_2"/>
<dbReference type="EMBL" id="CP001338">
    <property type="protein sequence ID" value="ACL15766.1"/>
    <property type="molecule type" value="Genomic_DNA"/>
</dbReference>
<dbReference type="KEGG" id="mpl:Mpal_0391"/>
<accession>B8GJW2</accession>
<keyword evidence="1" id="KW-0812">Transmembrane</keyword>
<dbReference type="OrthoDB" id="148221at2157"/>
<sequence length="251" mass="26385" precursor="true">MKEYSTTFLGGTALIGAAALLLAVAALTGRGDMTSATLVLVGVGTFVGGVILLTQYRGEPVVPWVAGLATAGPVIDLTRLCTDLGLQGNAHLLLRDEEIVQVVPVGDSPPVLPSDDYSFIGEENGGGVQLQPTGWLLYERLVRDHALVIPEGVDGLCTAIREVGEDVLCLADRIVAAPEGDGIVVQISGYRLYEGCRAVHAVSPKCCTMIGCPVCNLFACMAVAGLHRGCVLEHVSIDDHEQSVKLVLRIL</sequence>
<reference evidence="2 3" key="1">
    <citation type="journal article" date="2015" name="Genome Announc.">
        <title>Complete Genome Sequence of Methanosphaerula palustris E1-9CT, a Hydrogenotrophic Methanogen Isolated from a Minerotrophic Fen Peatland.</title>
        <authorList>
            <person name="Cadillo-Quiroz H."/>
            <person name="Browne P."/>
            <person name="Kyrpides N."/>
            <person name="Woyke T."/>
            <person name="Goodwin L."/>
            <person name="Detter C."/>
            <person name="Yavitt J.B."/>
            <person name="Zinder S.H."/>
        </authorList>
    </citation>
    <scope>NUCLEOTIDE SEQUENCE [LARGE SCALE GENOMIC DNA]</scope>
    <source>
        <strain evidence="3">ATCC BAA-1556 / DSM 19958 / E1-9c</strain>
    </source>
</reference>
<evidence type="ECO:0000313" key="3">
    <source>
        <dbReference type="Proteomes" id="UP000002457"/>
    </source>
</evidence>
<keyword evidence="1" id="KW-0472">Membrane</keyword>
<dbReference type="Proteomes" id="UP000002457">
    <property type="component" value="Chromosome"/>
</dbReference>
<keyword evidence="1" id="KW-1133">Transmembrane helix</keyword>
<proteinExistence type="predicted"/>